<protein>
    <submittedName>
        <fullName evidence="5">Transcriptional regulator</fullName>
    </submittedName>
</protein>
<accession>A0A922PW40</accession>
<proteinExistence type="predicted"/>
<keyword evidence="3" id="KW-0804">Transcription</keyword>
<evidence type="ECO:0000259" key="4">
    <source>
        <dbReference type="PROSITE" id="PS50932"/>
    </source>
</evidence>
<feature type="domain" description="HTH lacI-type" evidence="4">
    <location>
        <begin position="2"/>
        <end position="56"/>
    </location>
</feature>
<evidence type="ECO:0000313" key="5">
    <source>
        <dbReference type="EMBL" id="KRM37991.1"/>
    </source>
</evidence>
<dbReference type="InterPro" id="IPR001761">
    <property type="entry name" value="Peripla_BP/Lac1_sug-bd_dom"/>
</dbReference>
<dbReference type="Gene3D" id="3.40.50.2300">
    <property type="match status" value="2"/>
</dbReference>
<dbReference type="SMART" id="SM00354">
    <property type="entry name" value="HTH_LACI"/>
    <property type="match status" value="1"/>
</dbReference>
<comment type="caution">
    <text evidence="5">The sequence shown here is derived from an EMBL/GenBank/DDBJ whole genome shotgun (WGS) entry which is preliminary data.</text>
</comment>
<dbReference type="InterPro" id="IPR010982">
    <property type="entry name" value="Lambda_DNA-bd_dom_sf"/>
</dbReference>
<dbReference type="AlphaFoldDB" id="A0A922PW40"/>
<keyword evidence="1" id="KW-0805">Transcription regulation</keyword>
<keyword evidence="2" id="KW-0238">DNA-binding</keyword>
<dbReference type="InterPro" id="IPR028082">
    <property type="entry name" value="Peripla_BP_I"/>
</dbReference>
<evidence type="ECO:0000256" key="1">
    <source>
        <dbReference type="ARBA" id="ARBA00023015"/>
    </source>
</evidence>
<reference evidence="5 6" key="1">
    <citation type="journal article" date="2015" name="Genome Announc.">
        <title>Expanding the biotechnology potential of lactobacilli through comparative genomics of 213 strains and associated genera.</title>
        <authorList>
            <person name="Sun Z."/>
            <person name="Harris H.M."/>
            <person name="McCann A."/>
            <person name="Guo C."/>
            <person name="Argimon S."/>
            <person name="Zhang W."/>
            <person name="Yang X."/>
            <person name="Jeffery I.B."/>
            <person name="Cooney J.C."/>
            <person name="Kagawa T.F."/>
            <person name="Liu W."/>
            <person name="Song Y."/>
            <person name="Salvetti E."/>
            <person name="Wrobel A."/>
            <person name="Rasinkangas P."/>
            <person name="Parkhill J."/>
            <person name="Rea M.C."/>
            <person name="O'Sullivan O."/>
            <person name="Ritari J."/>
            <person name="Douillard F.P."/>
            <person name="Paul Ross R."/>
            <person name="Yang R."/>
            <person name="Briner A.E."/>
            <person name="Felis G.E."/>
            <person name="de Vos W.M."/>
            <person name="Barrangou R."/>
            <person name="Klaenhammer T.R."/>
            <person name="Caufield P.W."/>
            <person name="Cui Y."/>
            <person name="Zhang H."/>
            <person name="O'Toole P.W."/>
        </authorList>
    </citation>
    <scope>NUCLEOTIDE SEQUENCE [LARGE SCALE GENOMIC DNA]</scope>
    <source>
        <strain evidence="5 6">DSM 8475</strain>
    </source>
</reference>
<dbReference type="Proteomes" id="UP000051085">
    <property type="component" value="Unassembled WGS sequence"/>
</dbReference>
<evidence type="ECO:0000313" key="6">
    <source>
        <dbReference type="Proteomes" id="UP000051085"/>
    </source>
</evidence>
<dbReference type="GeneID" id="87979616"/>
<dbReference type="Pfam" id="PF00532">
    <property type="entry name" value="Peripla_BP_1"/>
    <property type="match status" value="1"/>
</dbReference>
<dbReference type="Gene3D" id="1.10.260.40">
    <property type="entry name" value="lambda repressor-like DNA-binding domains"/>
    <property type="match status" value="1"/>
</dbReference>
<dbReference type="PANTHER" id="PTHR30146:SF105">
    <property type="entry name" value="CATABOLITE CONTROL PROTEIN B"/>
    <property type="match status" value="1"/>
</dbReference>
<dbReference type="PANTHER" id="PTHR30146">
    <property type="entry name" value="LACI-RELATED TRANSCRIPTIONAL REPRESSOR"/>
    <property type="match status" value="1"/>
</dbReference>
<dbReference type="EMBL" id="AZGO01000003">
    <property type="protein sequence ID" value="KRM37991.1"/>
    <property type="molecule type" value="Genomic_DNA"/>
</dbReference>
<evidence type="ECO:0000256" key="2">
    <source>
        <dbReference type="ARBA" id="ARBA00023125"/>
    </source>
</evidence>
<dbReference type="Pfam" id="PF00356">
    <property type="entry name" value="LacI"/>
    <property type="match status" value="1"/>
</dbReference>
<dbReference type="RefSeq" id="WP_057805599.1">
    <property type="nucleotide sequence ID" value="NZ_AZGO01000003.1"/>
</dbReference>
<dbReference type="GO" id="GO:0000976">
    <property type="term" value="F:transcription cis-regulatory region binding"/>
    <property type="evidence" value="ECO:0007669"/>
    <property type="project" value="TreeGrafter"/>
</dbReference>
<sequence length="309" mass="34386">MTTIYDIAKLVGCAPSTVSKYITKHGYVSQALGEKIAAAMRDLDYHYNGIARILSTNSSNRIGVMVPFLDHPYFQSLVNAITMAATTDQEVTILPTAYSPVKERRCLDELEHRLIDSLIITSHTLPYQEITPYGKKHPIVFCETIPDPTARSVHIDRQAALTELFQTLRHRHLNRIGCLFIRPAKESVTTTETLAAYQQVFGHPLSPDLVRYHCRSFADSQRLTTELLATTPNLQVILTESDISAAGARQVAGPKVVVIGQGNQLLSQLLGFPSIDQHLDTIGQQAVSLTQPDQPASIEKIKFDIIWRK</sequence>
<gene>
    <name evidence="5" type="ORF">FD34_GL001117</name>
</gene>
<name>A0A922PW40_9LACO</name>
<dbReference type="PROSITE" id="PS50932">
    <property type="entry name" value="HTH_LACI_2"/>
    <property type="match status" value="1"/>
</dbReference>
<evidence type="ECO:0000256" key="3">
    <source>
        <dbReference type="ARBA" id="ARBA00023163"/>
    </source>
</evidence>
<dbReference type="InterPro" id="IPR000843">
    <property type="entry name" value="HTH_LacI"/>
</dbReference>
<dbReference type="CDD" id="cd01392">
    <property type="entry name" value="HTH_LacI"/>
    <property type="match status" value="1"/>
</dbReference>
<dbReference type="SUPFAM" id="SSF53822">
    <property type="entry name" value="Periplasmic binding protein-like I"/>
    <property type="match status" value="1"/>
</dbReference>
<dbReference type="SUPFAM" id="SSF47413">
    <property type="entry name" value="lambda repressor-like DNA-binding domains"/>
    <property type="match status" value="1"/>
</dbReference>
<dbReference type="GO" id="GO:0003700">
    <property type="term" value="F:DNA-binding transcription factor activity"/>
    <property type="evidence" value="ECO:0007669"/>
    <property type="project" value="TreeGrafter"/>
</dbReference>
<organism evidence="5 6">
    <name type="scientific">Limosilactobacillus pontis DSM 8475</name>
    <dbReference type="NCBI Taxonomy" id="1423794"/>
    <lineage>
        <taxon>Bacteria</taxon>
        <taxon>Bacillati</taxon>
        <taxon>Bacillota</taxon>
        <taxon>Bacilli</taxon>
        <taxon>Lactobacillales</taxon>
        <taxon>Lactobacillaceae</taxon>
        <taxon>Limosilactobacillus</taxon>
    </lineage>
</organism>